<name>A0A3M8DJ74_9BACL</name>
<organism evidence="9 10">
    <name type="scientific">Brevibacillus fluminis</name>
    <dbReference type="NCBI Taxonomy" id="511487"/>
    <lineage>
        <taxon>Bacteria</taxon>
        <taxon>Bacillati</taxon>
        <taxon>Bacillota</taxon>
        <taxon>Bacilli</taxon>
        <taxon>Bacillales</taxon>
        <taxon>Paenibacillaceae</taxon>
        <taxon>Brevibacillus</taxon>
    </lineage>
</organism>
<proteinExistence type="predicted"/>
<dbReference type="PANTHER" id="PTHR23513">
    <property type="entry name" value="INTEGRAL MEMBRANE EFFLUX PROTEIN-RELATED"/>
    <property type="match status" value="1"/>
</dbReference>
<dbReference type="GO" id="GO:0022857">
    <property type="term" value="F:transmembrane transporter activity"/>
    <property type="evidence" value="ECO:0007669"/>
    <property type="project" value="InterPro"/>
</dbReference>
<gene>
    <name evidence="9" type="ORF">EDM56_15770</name>
</gene>
<evidence type="ECO:0000256" key="5">
    <source>
        <dbReference type="ARBA" id="ARBA00022989"/>
    </source>
</evidence>
<comment type="subcellular location">
    <subcellularLocation>
        <location evidence="1">Cell membrane</location>
        <topology evidence="1">Multi-pass membrane protein</topology>
    </subcellularLocation>
</comment>
<feature type="transmembrane region" description="Helical" evidence="7">
    <location>
        <begin position="375"/>
        <end position="397"/>
    </location>
</feature>
<feature type="transmembrane region" description="Helical" evidence="7">
    <location>
        <begin position="150"/>
        <end position="172"/>
    </location>
</feature>
<feature type="transmembrane region" description="Helical" evidence="7">
    <location>
        <begin position="111"/>
        <end position="129"/>
    </location>
</feature>
<keyword evidence="10" id="KW-1185">Reference proteome</keyword>
<evidence type="ECO:0000256" key="3">
    <source>
        <dbReference type="ARBA" id="ARBA00022475"/>
    </source>
</evidence>
<feature type="transmembrane region" description="Helical" evidence="7">
    <location>
        <begin position="55"/>
        <end position="76"/>
    </location>
</feature>
<evidence type="ECO:0000313" key="9">
    <source>
        <dbReference type="EMBL" id="RNB87501.1"/>
    </source>
</evidence>
<dbReference type="RefSeq" id="WP_122919196.1">
    <property type="nucleotide sequence ID" value="NZ_RHHQ01000012.1"/>
</dbReference>
<dbReference type="Proteomes" id="UP000271031">
    <property type="component" value="Unassembled WGS sequence"/>
</dbReference>
<sequence length="405" mass="43909">MAILVPAAKAATGKERSFAILLASAFLLNIGNKIYELVLPLMMYDITHSSVAMASMRTAELLPNLLFGMLIGVVVDRVNKKRWVLLMIAVQACLLLSLVGLAQAGIPFLPVYYLIGFLLMTFNYGYFNAQISLTKLCVPSDRLTAANAKLTFAETFVGIMGPAVSSLVLLLAHIHDGLLITAGLYVISLFLMRTLKVQEPVPLAPHGSFIADLREGWTMFRANRMLVMMTVFVVLLNCTMTVVNTTMIFYAKDELHLSSSALALTLSSAGAGGLLGSICAKRLRDSMGLGKLFGASFIGNGLSFLGLYASNGPLLMIPALILGGFATAVYTVSVYTFRLEQTPAPLMGRIGGITGTLFRLGMPVTVYAAGWVMMWWGSSVIFLTAAILNALFFLGYWKTALWRIR</sequence>
<dbReference type="AlphaFoldDB" id="A0A3M8DJ74"/>
<feature type="transmembrane region" description="Helical" evidence="7">
    <location>
        <begin position="226"/>
        <end position="251"/>
    </location>
</feature>
<dbReference type="InterPro" id="IPR020846">
    <property type="entry name" value="MFS_dom"/>
</dbReference>
<feature type="transmembrane region" description="Helical" evidence="7">
    <location>
        <begin position="18"/>
        <end position="35"/>
    </location>
</feature>
<keyword evidence="6 7" id="KW-0472">Membrane</keyword>
<dbReference type="SUPFAM" id="SSF103473">
    <property type="entry name" value="MFS general substrate transporter"/>
    <property type="match status" value="1"/>
</dbReference>
<feature type="domain" description="Major facilitator superfamily (MFS) profile" evidence="8">
    <location>
        <begin position="225"/>
        <end position="405"/>
    </location>
</feature>
<feature type="transmembrane region" description="Helical" evidence="7">
    <location>
        <begin position="83"/>
        <end position="105"/>
    </location>
</feature>
<dbReference type="Gene3D" id="1.20.1250.20">
    <property type="entry name" value="MFS general substrate transporter like domains"/>
    <property type="match status" value="1"/>
</dbReference>
<accession>A0A3M8DJ74</accession>
<keyword evidence="3" id="KW-1003">Cell membrane</keyword>
<dbReference type="InterPro" id="IPR036259">
    <property type="entry name" value="MFS_trans_sf"/>
</dbReference>
<evidence type="ECO:0000256" key="4">
    <source>
        <dbReference type="ARBA" id="ARBA00022692"/>
    </source>
</evidence>
<evidence type="ECO:0000256" key="2">
    <source>
        <dbReference type="ARBA" id="ARBA00022448"/>
    </source>
</evidence>
<feature type="transmembrane region" description="Helical" evidence="7">
    <location>
        <begin position="349"/>
        <end position="369"/>
    </location>
</feature>
<reference evidence="9 10" key="1">
    <citation type="submission" date="2018-10" db="EMBL/GenBank/DDBJ databases">
        <title>Phylogenomics of Brevibacillus.</title>
        <authorList>
            <person name="Dunlap C."/>
        </authorList>
    </citation>
    <scope>NUCLEOTIDE SEQUENCE [LARGE SCALE GENOMIC DNA]</scope>
    <source>
        <strain evidence="9 10">JCM 15716</strain>
    </source>
</reference>
<comment type="caution">
    <text evidence="9">The sequence shown here is derived from an EMBL/GenBank/DDBJ whole genome shotgun (WGS) entry which is preliminary data.</text>
</comment>
<keyword evidence="2" id="KW-0813">Transport</keyword>
<keyword evidence="4 7" id="KW-0812">Transmembrane</keyword>
<feature type="transmembrane region" description="Helical" evidence="7">
    <location>
        <begin position="315"/>
        <end position="337"/>
    </location>
</feature>
<evidence type="ECO:0000256" key="6">
    <source>
        <dbReference type="ARBA" id="ARBA00023136"/>
    </source>
</evidence>
<dbReference type="InterPro" id="IPR011701">
    <property type="entry name" value="MFS"/>
</dbReference>
<feature type="transmembrane region" description="Helical" evidence="7">
    <location>
        <begin position="178"/>
        <end position="195"/>
    </location>
</feature>
<dbReference type="CDD" id="cd06173">
    <property type="entry name" value="MFS_MefA_like"/>
    <property type="match status" value="1"/>
</dbReference>
<dbReference type="PANTHER" id="PTHR23513:SF6">
    <property type="entry name" value="MAJOR FACILITATOR SUPERFAMILY ASSOCIATED DOMAIN-CONTAINING PROTEIN"/>
    <property type="match status" value="1"/>
</dbReference>
<dbReference type="PROSITE" id="PS50850">
    <property type="entry name" value="MFS"/>
    <property type="match status" value="1"/>
</dbReference>
<feature type="transmembrane region" description="Helical" evidence="7">
    <location>
        <begin position="257"/>
        <end position="280"/>
    </location>
</feature>
<evidence type="ECO:0000259" key="8">
    <source>
        <dbReference type="PROSITE" id="PS50850"/>
    </source>
</evidence>
<feature type="transmembrane region" description="Helical" evidence="7">
    <location>
        <begin position="292"/>
        <end position="309"/>
    </location>
</feature>
<dbReference type="OrthoDB" id="9775268at2"/>
<dbReference type="Pfam" id="PF07690">
    <property type="entry name" value="MFS_1"/>
    <property type="match status" value="1"/>
</dbReference>
<evidence type="ECO:0000256" key="7">
    <source>
        <dbReference type="SAM" id="Phobius"/>
    </source>
</evidence>
<protein>
    <submittedName>
        <fullName evidence="9">MFS transporter</fullName>
    </submittedName>
</protein>
<keyword evidence="5 7" id="KW-1133">Transmembrane helix</keyword>
<dbReference type="EMBL" id="RHHQ01000012">
    <property type="protein sequence ID" value="RNB87501.1"/>
    <property type="molecule type" value="Genomic_DNA"/>
</dbReference>
<evidence type="ECO:0000256" key="1">
    <source>
        <dbReference type="ARBA" id="ARBA00004651"/>
    </source>
</evidence>
<dbReference type="GO" id="GO:0005886">
    <property type="term" value="C:plasma membrane"/>
    <property type="evidence" value="ECO:0007669"/>
    <property type="project" value="UniProtKB-SubCell"/>
</dbReference>
<evidence type="ECO:0000313" key="10">
    <source>
        <dbReference type="Proteomes" id="UP000271031"/>
    </source>
</evidence>